<dbReference type="OrthoDB" id="10018695at2"/>
<feature type="chain" id="PRO_5022679659" evidence="1">
    <location>
        <begin position="21"/>
        <end position="193"/>
    </location>
</feature>
<feature type="signal peptide" evidence="1">
    <location>
        <begin position="1"/>
        <end position="20"/>
    </location>
</feature>
<evidence type="ECO:0000313" key="3">
    <source>
        <dbReference type="Proteomes" id="UP000317977"/>
    </source>
</evidence>
<comment type="caution">
    <text evidence="2">The sequence shown here is derived from an EMBL/GenBank/DDBJ whole genome shotgun (WGS) entry which is preliminary data.</text>
</comment>
<gene>
    <name evidence="2" type="ORF">Poly59_36400</name>
</gene>
<sequence length="193" mass="21754" precursor="true">MQSYILTLLALLSLHATVQAGNPRPTSHESPEGAATDLVQAFISRDFHVFNEARAKDFCEGSIDPFNYYVGFRNFTTLFLDGDPLHETGFPSRLMRISRVYSARPLVTKEELEIASAFVGSGWLEPTLVDVLVEDRLGNELLHRTLVVKGRKAGLWYGKPKLIAHDYLEELLRKLPESESVHWQLRAGSQRGD</sequence>
<dbReference type="EMBL" id="SJPX01000003">
    <property type="protein sequence ID" value="TWU52043.1"/>
    <property type="molecule type" value="Genomic_DNA"/>
</dbReference>
<dbReference type="AlphaFoldDB" id="A0A5C6EQI3"/>
<keyword evidence="3" id="KW-1185">Reference proteome</keyword>
<dbReference type="RefSeq" id="WP_146535261.1">
    <property type="nucleotide sequence ID" value="NZ_SJPX01000003.1"/>
</dbReference>
<dbReference type="Proteomes" id="UP000317977">
    <property type="component" value="Unassembled WGS sequence"/>
</dbReference>
<accession>A0A5C6EQI3</accession>
<keyword evidence="1" id="KW-0732">Signal</keyword>
<protein>
    <submittedName>
        <fullName evidence="2">Uncharacterized protein</fullName>
    </submittedName>
</protein>
<evidence type="ECO:0000256" key="1">
    <source>
        <dbReference type="SAM" id="SignalP"/>
    </source>
</evidence>
<proteinExistence type="predicted"/>
<organism evidence="2 3">
    <name type="scientific">Rubripirellula reticaptiva</name>
    <dbReference type="NCBI Taxonomy" id="2528013"/>
    <lineage>
        <taxon>Bacteria</taxon>
        <taxon>Pseudomonadati</taxon>
        <taxon>Planctomycetota</taxon>
        <taxon>Planctomycetia</taxon>
        <taxon>Pirellulales</taxon>
        <taxon>Pirellulaceae</taxon>
        <taxon>Rubripirellula</taxon>
    </lineage>
</organism>
<name>A0A5C6EQI3_9BACT</name>
<evidence type="ECO:0000313" key="2">
    <source>
        <dbReference type="EMBL" id="TWU52043.1"/>
    </source>
</evidence>
<reference evidence="2 3" key="1">
    <citation type="submission" date="2019-02" db="EMBL/GenBank/DDBJ databases">
        <title>Deep-cultivation of Planctomycetes and their phenomic and genomic characterization uncovers novel biology.</title>
        <authorList>
            <person name="Wiegand S."/>
            <person name="Jogler M."/>
            <person name="Boedeker C."/>
            <person name="Pinto D."/>
            <person name="Vollmers J."/>
            <person name="Rivas-Marin E."/>
            <person name="Kohn T."/>
            <person name="Peeters S.H."/>
            <person name="Heuer A."/>
            <person name="Rast P."/>
            <person name="Oberbeckmann S."/>
            <person name="Bunk B."/>
            <person name="Jeske O."/>
            <person name="Meyerdierks A."/>
            <person name="Storesund J.E."/>
            <person name="Kallscheuer N."/>
            <person name="Luecker S."/>
            <person name="Lage O.M."/>
            <person name="Pohl T."/>
            <person name="Merkel B.J."/>
            <person name="Hornburger P."/>
            <person name="Mueller R.-W."/>
            <person name="Bruemmer F."/>
            <person name="Labrenz M."/>
            <person name="Spormann A.M."/>
            <person name="Op Den Camp H."/>
            <person name="Overmann J."/>
            <person name="Amann R."/>
            <person name="Jetten M.S.M."/>
            <person name="Mascher T."/>
            <person name="Medema M.H."/>
            <person name="Devos D.P."/>
            <person name="Kaster A.-K."/>
            <person name="Ovreas L."/>
            <person name="Rohde M."/>
            <person name="Galperin M.Y."/>
            <person name="Jogler C."/>
        </authorList>
    </citation>
    <scope>NUCLEOTIDE SEQUENCE [LARGE SCALE GENOMIC DNA]</scope>
    <source>
        <strain evidence="2 3">Poly59</strain>
    </source>
</reference>